<feature type="transmembrane region" description="Helical" evidence="1">
    <location>
        <begin position="78"/>
        <end position="99"/>
    </location>
</feature>
<gene>
    <name evidence="3" type="ORF">EDD60_10369</name>
</gene>
<proteinExistence type="predicted"/>
<keyword evidence="1" id="KW-1133">Transmembrane helix</keyword>
<feature type="transmembrane region" description="Helical" evidence="1">
    <location>
        <begin position="161"/>
        <end position="178"/>
    </location>
</feature>
<dbReference type="Pfam" id="PF01569">
    <property type="entry name" value="PAP2"/>
    <property type="match status" value="1"/>
</dbReference>
<dbReference type="SUPFAM" id="SSF48317">
    <property type="entry name" value="Acid phosphatase/Vanadium-dependent haloperoxidase"/>
    <property type="match status" value="1"/>
</dbReference>
<dbReference type="GeneID" id="98914554"/>
<feature type="transmembrane region" description="Helical" evidence="1">
    <location>
        <begin position="184"/>
        <end position="201"/>
    </location>
</feature>
<feature type="transmembrane region" description="Helical" evidence="1">
    <location>
        <begin position="132"/>
        <end position="149"/>
    </location>
</feature>
<dbReference type="EMBL" id="SMCQ01000003">
    <property type="protein sequence ID" value="TCW01614.1"/>
    <property type="molecule type" value="Genomic_DNA"/>
</dbReference>
<dbReference type="InterPro" id="IPR036938">
    <property type="entry name" value="PAP2/HPO_sf"/>
</dbReference>
<dbReference type="Proteomes" id="UP000295515">
    <property type="component" value="Unassembled WGS sequence"/>
</dbReference>
<feature type="transmembrane region" description="Helical" evidence="1">
    <location>
        <begin position="12"/>
        <end position="28"/>
    </location>
</feature>
<name>A0A4R3Z6Q7_9FIRM</name>
<feature type="domain" description="Phosphatidic acid phosphatase type 2/haloperoxidase" evidence="2">
    <location>
        <begin position="127"/>
        <end position="203"/>
    </location>
</feature>
<organism evidence="3 4">
    <name type="scientific">Longibaculum muris</name>
    <dbReference type="NCBI Taxonomy" id="1796628"/>
    <lineage>
        <taxon>Bacteria</taxon>
        <taxon>Bacillati</taxon>
        <taxon>Bacillota</taxon>
        <taxon>Erysipelotrichia</taxon>
        <taxon>Erysipelotrichales</taxon>
        <taxon>Coprobacillaceae</taxon>
        <taxon>Longibaculum</taxon>
    </lineage>
</organism>
<comment type="caution">
    <text evidence="3">The sequence shown here is derived from an EMBL/GenBank/DDBJ whole genome shotgun (WGS) entry which is preliminary data.</text>
</comment>
<accession>A0A4R3Z6Q7</accession>
<protein>
    <submittedName>
        <fullName evidence="3">PAP2 superfamily protein</fullName>
    </submittedName>
</protein>
<dbReference type="InterPro" id="IPR000326">
    <property type="entry name" value="PAP2/HPO"/>
</dbReference>
<dbReference type="RefSeq" id="WP_066448906.1">
    <property type="nucleotide sequence ID" value="NZ_JADMQS010000002.1"/>
</dbReference>
<sequence>MKKWLSEYKHAWVFLYFVIYLPWYFGLQQRGNMGFHDVYTSIDHALPFVSWFIYPYVYWFLFVAGTIAYLFFTHKKDFYRCVAFLFIGMTVCLIVFTVYPTSFDHRPEVIQGSPLATFLVNFIYTADKSQNVFPSIHVFNSIGCAIALIKCNDFKHSKGMITFASVSAIMITLSTMFIKQHSILDAISACVLAIILYILIYKLDVFKIEERVDDQNPRLFKNLSKISR</sequence>
<evidence type="ECO:0000313" key="3">
    <source>
        <dbReference type="EMBL" id="TCW01614.1"/>
    </source>
</evidence>
<feature type="transmembrane region" description="Helical" evidence="1">
    <location>
        <begin position="48"/>
        <end position="71"/>
    </location>
</feature>
<reference evidence="3 4" key="1">
    <citation type="submission" date="2019-03" db="EMBL/GenBank/DDBJ databases">
        <title>Genomic Encyclopedia of Type Strains, Phase IV (KMG-IV): sequencing the most valuable type-strain genomes for metagenomic binning, comparative biology and taxonomic classification.</title>
        <authorList>
            <person name="Goeker M."/>
        </authorList>
    </citation>
    <scope>NUCLEOTIDE SEQUENCE [LARGE SCALE GENOMIC DNA]</scope>
    <source>
        <strain evidence="3 4">DSM 29487</strain>
    </source>
</reference>
<keyword evidence="1" id="KW-0472">Membrane</keyword>
<keyword evidence="4" id="KW-1185">Reference proteome</keyword>
<evidence type="ECO:0000259" key="2">
    <source>
        <dbReference type="Pfam" id="PF01569"/>
    </source>
</evidence>
<evidence type="ECO:0000313" key="4">
    <source>
        <dbReference type="Proteomes" id="UP000295515"/>
    </source>
</evidence>
<keyword evidence="1" id="KW-0812">Transmembrane</keyword>
<evidence type="ECO:0000256" key="1">
    <source>
        <dbReference type="SAM" id="Phobius"/>
    </source>
</evidence>
<dbReference type="AlphaFoldDB" id="A0A4R3Z6Q7"/>